<protein>
    <recommendedName>
        <fullName evidence="5">Helicase ATP-binding domain-containing protein</fullName>
    </recommendedName>
</protein>
<evidence type="ECO:0000256" key="2">
    <source>
        <dbReference type="ARBA" id="ARBA00022801"/>
    </source>
</evidence>
<organism evidence="6 7">
    <name type="scientific">Lactobacillus paragasseri JV-V03</name>
    <dbReference type="NCBI Taxonomy" id="525326"/>
    <lineage>
        <taxon>Bacteria</taxon>
        <taxon>Bacillati</taxon>
        <taxon>Bacillota</taxon>
        <taxon>Bacilli</taxon>
        <taxon>Lactobacillales</taxon>
        <taxon>Lactobacillaceae</taxon>
        <taxon>Lactobacillus</taxon>
    </lineage>
</organism>
<dbReference type="Gene3D" id="3.40.50.300">
    <property type="entry name" value="P-loop containing nucleotide triphosphate hydrolases"/>
    <property type="match status" value="2"/>
</dbReference>
<proteinExistence type="inferred from homology"/>
<dbReference type="RefSeq" id="WP_003648722.1">
    <property type="nucleotide sequence ID" value="NZ_CP040500.1"/>
</dbReference>
<dbReference type="AlphaFoldDB" id="A0AA86ZV91"/>
<dbReference type="InterPro" id="IPR014013">
    <property type="entry name" value="Helic_SF1/SF2_ATP-bd_DinG/Rad3"/>
</dbReference>
<accession>A0AA86ZV91</accession>
<keyword evidence="1" id="KW-0547">Nucleotide-binding</keyword>
<dbReference type="SUPFAM" id="SSF52540">
    <property type="entry name" value="P-loop containing nucleoside triphosphate hydrolases"/>
    <property type="match status" value="1"/>
</dbReference>
<evidence type="ECO:0000259" key="5">
    <source>
        <dbReference type="PROSITE" id="PS51193"/>
    </source>
</evidence>
<dbReference type="Proteomes" id="UP000003672">
    <property type="component" value="Unassembled WGS sequence"/>
</dbReference>
<dbReference type="GO" id="GO:0003676">
    <property type="term" value="F:nucleic acid binding"/>
    <property type="evidence" value="ECO:0007669"/>
    <property type="project" value="InterPro"/>
</dbReference>
<dbReference type="GO" id="GO:0003678">
    <property type="term" value="F:DNA helicase activity"/>
    <property type="evidence" value="ECO:0007669"/>
    <property type="project" value="TreeGrafter"/>
</dbReference>
<feature type="domain" description="Helicase ATP-binding" evidence="5">
    <location>
        <begin position="13"/>
        <end position="297"/>
    </location>
</feature>
<evidence type="ECO:0000256" key="1">
    <source>
        <dbReference type="ARBA" id="ARBA00022741"/>
    </source>
</evidence>
<name>A0AA86ZV91_9LACO</name>
<dbReference type="InterPro" id="IPR027417">
    <property type="entry name" value="P-loop_NTPase"/>
</dbReference>
<dbReference type="Pfam" id="PF13307">
    <property type="entry name" value="Helicase_C_2"/>
    <property type="match status" value="1"/>
</dbReference>
<evidence type="ECO:0000313" key="6">
    <source>
        <dbReference type="EMBL" id="EFJ70075.1"/>
    </source>
</evidence>
<dbReference type="GO" id="GO:0006139">
    <property type="term" value="P:nucleobase-containing compound metabolic process"/>
    <property type="evidence" value="ECO:0007669"/>
    <property type="project" value="InterPro"/>
</dbReference>
<dbReference type="PANTHER" id="PTHR11472">
    <property type="entry name" value="DNA REPAIR DEAD HELICASE RAD3/XP-D SUBFAMILY MEMBER"/>
    <property type="match status" value="1"/>
</dbReference>
<dbReference type="InterPro" id="IPR045028">
    <property type="entry name" value="DinG/Rad3-like"/>
</dbReference>
<gene>
    <name evidence="6" type="ORF">HMPREF0514_10519</name>
</gene>
<evidence type="ECO:0000313" key="7">
    <source>
        <dbReference type="Proteomes" id="UP000003672"/>
    </source>
</evidence>
<sequence length="773" mass="89438">MRISDKIINIYEEKVAPVYKSKPRVSQVQMSLDIADFLYNKKIRSKIMFVEAPVGTGKTLGALIPTILYSSNFHKRITYVTGTKNLQRQVFYEDLEMLKGINLMLPSSETVLAMGKDNYACIDNLHNNRSKFQPAQRFDMLKKILDQTTTGLRVEIDNKLKARDQDPLSDFEWDLIKIKGKQKACKIYNCPGHRYRETFNKKPFLTVTNQNQMIQSLINVIEEKNSIVSVTPGIIVVDEAQLFDNSFLGVVKNSLNISELKKLTVKTKYIKKFNDNLKIIQKEFLKIKNKDYGLNTRYPVPKTVFQSLHNIQECLQSSENIELFGILNKNPYAKYEDLIFNILNTKDSISWMSIAKENEITFIPKNFYKKIKEWIQKLSVYNKIIFLSGTLTNTNNPIQEIENEWGIKDFIYKKYNSPFSPKDQVYLMLPEKGFNNLNNKSKHATEMVERTIRPLCNRIHGGILILSNSLELKDHLSIKMKSKFENRLVLTQGQMSNNSLTKLFKKEKDSILIGSGSFKTGFSIPGEALQAVVLSSLPFSVPDDPYIKLKIQTFAKRYHKSPNDISLQLMLKELEQSMGRLIRSIDDYGVIVVTDSRLYSKPYGKKVRNWLKRKNYKIWNDLESLSQFNRIAPQKIQKNKFKSFNEYSRDKLNISSDFLTIEVANTKSIKEESSRNIVSITKNYELQKKQVLKWQRKYNIANPNNKITLTGINKAKSINDLIKVLGDAAYKVYENPEKILTTVLQETYEPNSYKPSYSLTSKRAGKVEITYEK</sequence>
<dbReference type="GO" id="GO:0005524">
    <property type="term" value="F:ATP binding"/>
    <property type="evidence" value="ECO:0007669"/>
    <property type="project" value="UniProtKB-KW"/>
</dbReference>
<dbReference type="PROSITE" id="PS51193">
    <property type="entry name" value="HELICASE_ATP_BIND_2"/>
    <property type="match status" value="1"/>
</dbReference>
<comment type="caution">
    <text evidence="6">The sequence shown here is derived from an EMBL/GenBank/DDBJ whole genome shotgun (WGS) entry which is preliminary data.</text>
</comment>
<dbReference type="SMART" id="SM00491">
    <property type="entry name" value="HELICc2"/>
    <property type="match status" value="1"/>
</dbReference>
<dbReference type="EMBL" id="ACGO02000001">
    <property type="protein sequence ID" value="EFJ70075.1"/>
    <property type="molecule type" value="Genomic_DNA"/>
</dbReference>
<dbReference type="GO" id="GO:0016818">
    <property type="term" value="F:hydrolase activity, acting on acid anhydrides, in phosphorus-containing anhydrides"/>
    <property type="evidence" value="ECO:0007669"/>
    <property type="project" value="InterPro"/>
</dbReference>
<keyword evidence="2" id="KW-0378">Hydrolase</keyword>
<dbReference type="PANTHER" id="PTHR11472:SF34">
    <property type="entry name" value="REGULATOR OF TELOMERE ELONGATION HELICASE 1"/>
    <property type="match status" value="1"/>
</dbReference>
<dbReference type="InterPro" id="IPR006555">
    <property type="entry name" value="ATP-dep_Helicase_C"/>
</dbReference>
<comment type="similarity">
    <text evidence="4">Belongs to the helicase family. DinG subfamily.</text>
</comment>
<reference evidence="6 7" key="1">
    <citation type="submission" date="2010-06" db="EMBL/GenBank/DDBJ databases">
        <authorList>
            <person name="Muzny D."/>
            <person name="Qin X."/>
            <person name="Buhay C."/>
            <person name="Dugan-Rocha S."/>
            <person name="Ding Y."/>
            <person name="Chen G."/>
            <person name="Hawes A."/>
            <person name="Holder M."/>
            <person name="Jhangiani S."/>
            <person name="Johnson A."/>
            <person name="Khan Z."/>
            <person name="Li Z."/>
            <person name="Liu W."/>
            <person name="Liu X."/>
            <person name="Perez L."/>
            <person name="Shen H."/>
            <person name="Wang Q."/>
            <person name="Watt J."/>
            <person name="Xi L."/>
            <person name="Xin Y."/>
            <person name="Zhou J."/>
            <person name="Deng J."/>
            <person name="Jiang H."/>
            <person name="Liu Y."/>
            <person name="Qu J."/>
            <person name="Song X.-Z."/>
            <person name="Zhang L."/>
            <person name="Villasana D."/>
            <person name="Johnson A."/>
            <person name="Liu J."/>
            <person name="Liyanage D."/>
            <person name="Lorensuhewa L."/>
            <person name="Robinson T."/>
            <person name="Song A."/>
            <person name="Song B.-B."/>
            <person name="Dinh H."/>
            <person name="Thornton R."/>
            <person name="Coyle M."/>
            <person name="Francisco L."/>
            <person name="Jackson L."/>
            <person name="Javaid M."/>
            <person name="Korchina V."/>
            <person name="Kovar C."/>
            <person name="Mata R."/>
            <person name="Mathew T."/>
            <person name="Ngo R."/>
            <person name="Nguyen L."/>
            <person name="Nguyen N."/>
            <person name="Okwuonu G."/>
            <person name="Ongeri F."/>
            <person name="Pham C."/>
            <person name="Simmons D."/>
            <person name="Wilczek-Boney K."/>
            <person name="Hale W."/>
            <person name="Jakkamsetti A."/>
            <person name="Pham P."/>
            <person name="Ruth R."/>
            <person name="San Lucas F."/>
            <person name="Warren J."/>
            <person name="Zhang J."/>
            <person name="Zhao Z."/>
            <person name="Zhou C."/>
            <person name="Zhu D."/>
            <person name="Lee S."/>
            <person name="Bess C."/>
            <person name="Blankenburg K."/>
            <person name="Forbes L."/>
            <person name="Fu Q."/>
            <person name="Gubbala S."/>
            <person name="Hirani K."/>
            <person name="Jayaseelan J.C."/>
            <person name="Lara F."/>
            <person name="Munidasa M."/>
            <person name="Palculict T."/>
            <person name="Patil S."/>
            <person name="Pu L.-L."/>
            <person name="Saada N."/>
            <person name="Tang L."/>
            <person name="Weissenberger G."/>
            <person name="Zhu Y."/>
            <person name="Hemphill L."/>
            <person name="Shang Y."/>
            <person name="Youmans B."/>
            <person name="Ayvaz T."/>
            <person name="Ross M."/>
            <person name="Santibanez J."/>
            <person name="Aqrawi P."/>
            <person name="Gross S."/>
            <person name="Joshi V."/>
            <person name="Fowler G."/>
            <person name="Nazareth L."/>
            <person name="Reid J."/>
            <person name="Worley K."/>
            <person name="Petrosino J."/>
            <person name="Highlander S."/>
            <person name="Gibbs R."/>
        </authorList>
    </citation>
    <scope>NUCLEOTIDE SEQUENCE [LARGE SCALE GENOMIC DNA]</scope>
    <source>
        <strain evidence="6 7">JV-V03</strain>
    </source>
</reference>
<keyword evidence="3" id="KW-0067">ATP-binding</keyword>
<evidence type="ECO:0000256" key="4">
    <source>
        <dbReference type="ARBA" id="ARBA00038058"/>
    </source>
</evidence>
<evidence type="ECO:0000256" key="3">
    <source>
        <dbReference type="ARBA" id="ARBA00022840"/>
    </source>
</evidence>